<organism evidence="1 2">
    <name type="scientific">Elysia crispata</name>
    <name type="common">lettuce slug</name>
    <dbReference type="NCBI Taxonomy" id="231223"/>
    <lineage>
        <taxon>Eukaryota</taxon>
        <taxon>Metazoa</taxon>
        <taxon>Spiralia</taxon>
        <taxon>Lophotrochozoa</taxon>
        <taxon>Mollusca</taxon>
        <taxon>Gastropoda</taxon>
        <taxon>Heterobranchia</taxon>
        <taxon>Euthyneura</taxon>
        <taxon>Panpulmonata</taxon>
        <taxon>Sacoglossa</taxon>
        <taxon>Placobranchoidea</taxon>
        <taxon>Plakobranchidae</taxon>
        <taxon>Elysia</taxon>
    </lineage>
</organism>
<comment type="caution">
    <text evidence="1">The sequence shown here is derived from an EMBL/GenBank/DDBJ whole genome shotgun (WGS) entry which is preliminary data.</text>
</comment>
<name>A0AAE1DBF3_9GAST</name>
<dbReference type="Proteomes" id="UP001283361">
    <property type="component" value="Unassembled WGS sequence"/>
</dbReference>
<accession>A0AAE1DBF3</accession>
<proteinExistence type="predicted"/>
<gene>
    <name evidence="1" type="ORF">RRG08_055669</name>
</gene>
<dbReference type="AlphaFoldDB" id="A0AAE1DBF3"/>
<sequence>MFSIHNKSFTTDCCPRIVSADVGESLWYAVYFVQLLQLQRSCGDLAGKRFVPQSHVTGRLSTSDPHITEQKFHARGRPFIQLPKTITGRSDIKPLNGSVTRCKGKEK</sequence>
<keyword evidence="2" id="KW-1185">Reference proteome</keyword>
<evidence type="ECO:0000313" key="1">
    <source>
        <dbReference type="EMBL" id="KAK3764504.1"/>
    </source>
</evidence>
<dbReference type="EMBL" id="JAWDGP010004437">
    <property type="protein sequence ID" value="KAK3764504.1"/>
    <property type="molecule type" value="Genomic_DNA"/>
</dbReference>
<protein>
    <submittedName>
        <fullName evidence="1">Uncharacterized protein</fullName>
    </submittedName>
</protein>
<reference evidence="1" key="1">
    <citation type="journal article" date="2023" name="G3 (Bethesda)">
        <title>A reference genome for the long-term kleptoplast-retaining sea slug Elysia crispata morphotype clarki.</title>
        <authorList>
            <person name="Eastman K.E."/>
            <person name="Pendleton A.L."/>
            <person name="Shaikh M.A."/>
            <person name="Suttiyut T."/>
            <person name="Ogas R."/>
            <person name="Tomko P."/>
            <person name="Gavelis G."/>
            <person name="Widhalm J.R."/>
            <person name="Wisecaver J.H."/>
        </authorList>
    </citation>
    <scope>NUCLEOTIDE SEQUENCE</scope>
    <source>
        <strain evidence="1">ECLA1</strain>
    </source>
</reference>
<evidence type="ECO:0000313" key="2">
    <source>
        <dbReference type="Proteomes" id="UP001283361"/>
    </source>
</evidence>